<evidence type="ECO:0000256" key="2">
    <source>
        <dbReference type="ARBA" id="ARBA00022475"/>
    </source>
</evidence>
<evidence type="ECO:0000256" key="4">
    <source>
        <dbReference type="ARBA" id="ARBA00022989"/>
    </source>
</evidence>
<dbReference type="InterPro" id="IPR003740">
    <property type="entry name" value="YitT"/>
</dbReference>
<feature type="transmembrane region" description="Helical" evidence="6">
    <location>
        <begin position="51"/>
        <end position="73"/>
    </location>
</feature>
<reference evidence="7 8" key="1">
    <citation type="submission" date="2021-03" db="EMBL/GenBank/DDBJ databases">
        <title>Antimicrobial resistance genes in bacteria isolated from Japanese honey, and their potential for conferring macrolide and lincosamide resistance in the American foulbrood pathogen Paenibacillus larvae.</title>
        <authorList>
            <person name="Okamoto M."/>
            <person name="Kumagai M."/>
            <person name="Kanamori H."/>
            <person name="Takamatsu D."/>
        </authorList>
    </citation>
    <scope>NUCLEOTIDE SEQUENCE [LARGE SCALE GENOMIC DNA]</scope>
    <source>
        <strain evidence="7 8">J34TS1</strain>
    </source>
</reference>
<gene>
    <name evidence="7" type="ORF">J34TS1_25160</name>
</gene>
<feature type="transmembrane region" description="Helical" evidence="6">
    <location>
        <begin position="180"/>
        <end position="201"/>
    </location>
</feature>
<evidence type="ECO:0000313" key="7">
    <source>
        <dbReference type="EMBL" id="GIO47751.1"/>
    </source>
</evidence>
<dbReference type="Proteomes" id="UP000682811">
    <property type="component" value="Unassembled WGS sequence"/>
</dbReference>
<dbReference type="AlphaFoldDB" id="A0A919YA15"/>
<feature type="transmembrane region" description="Helical" evidence="6">
    <location>
        <begin position="110"/>
        <end position="131"/>
    </location>
</feature>
<keyword evidence="5 6" id="KW-0472">Membrane</keyword>
<dbReference type="PANTHER" id="PTHR33545:SF10">
    <property type="entry name" value="UPF0750 MEMBRANE PROTEIN YPJC"/>
    <property type="match status" value="1"/>
</dbReference>
<comment type="subcellular location">
    <subcellularLocation>
        <location evidence="1">Cell membrane</location>
        <topology evidence="1">Multi-pass membrane protein</topology>
    </subcellularLocation>
</comment>
<evidence type="ECO:0000313" key="8">
    <source>
        <dbReference type="Proteomes" id="UP000682811"/>
    </source>
</evidence>
<name>A0A919YA15_9BACL</name>
<dbReference type="EMBL" id="BORT01000009">
    <property type="protein sequence ID" value="GIO47751.1"/>
    <property type="molecule type" value="Genomic_DNA"/>
</dbReference>
<protein>
    <submittedName>
        <fullName evidence="7">Membrane protein</fullName>
    </submittedName>
</protein>
<evidence type="ECO:0000256" key="3">
    <source>
        <dbReference type="ARBA" id="ARBA00022692"/>
    </source>
</evidence>
<proteinExistence type="predicted"/>
<evidence type="ECO:0000256" key="1">
    <source>
        <dbReference type="ARBA" id="ARBA00004651"/>
    </source>
</evidence>
<dbReference type="Pfam" id="PF02588">
    <property type="entry name" value="YitT_membrane"/>
    <property type="match status" value="1"/>
</dbReference>
<dbReference type="RefSeq" id="WP_194229917.1">
    <property type="nucleotide sequence ID" value="NZ_AP025343.1"/>
</dbReference>
<feature type="transmembrane region" description="Helical" evidence="6">
    <location>
        <begin position="152"/>
        <end position="174"/>
    </location>
</feature>
<dbReference type="PANTHER" id="PTHR33545">
    <property type="entry name" value="UPF0750 MEMBRANE PROTEIN YITT-RELATED"/>
    <property type="match status" value="1"/>
</dbReference>
<keyword evidence="8" id="KW-1185">Reference proteome</keyword>
<organism evidence="7 8">
    <name type="scientific">Paenibacillus azoreducens</name>
    <dbReference type="NCBI Taxonomy" id="116718"/>
    <lineage>
        <taxon>Bacteria</taxon>
        <taxon>Bacillati</taxon>
        <taxon>Bacillota</taxon>
        <taxon>Bacilli</taxon>
        <taxon>Bacillales</taxon>
        <taxon>Paenibacillaceae</taxon>
        <taxon>Paenibacillus</taxon>
    </lineage>
</organism>
<feature type="transmembrane region" description="Helical" evidence="6">
    <location>
        <begin position="80"/>
        <end position="98"/>
    </location>
</feature>
<accession>A0A919YA15</accession>
<keyword evidence="2" id="KW-1003">Cell membrane</keyword>
<sequence>MRKKDHFISKLEPIFMMLFGTFLLAFAYYHINFQNHLSEGGFVGLSLLGKYVLGINPALSMLLLDIPVILVAMLLKGRKFVMNTLIATFSFSIFYELLERYSTLVIDLHNNLLFAAVLSGLVTGFATGLVLRFGGATGGDDILTLLISRWSGLKVGTVFILMDAFVLLLSLFYLPLKETLFTILAVGIAGRTITFTLTFTFRKGKANVTAVPESASSQTVASKPVHAMRSAH</sequence>
<evidence type="ECO:0000256" key="5">
    <source>
        <dbReference type="ARBA" id="ARBA00023136"/>
    </source>
</evidence>
<dbReference type="GO" id="GO:0005886">
    <property type="term" value="C:plasma membrane"/>
    <property type="evidence" value="ECO:0007669"/>
    <property type="project" value="UniProtKB-SubCell"/>
</dbReference>
<comment type="caution">
    <text evidence="7">The sequence shown here is derived from an EMBL/GenBank/DDBJ whole genome shotgun (WGS) entry which is preliminary data.</text>
</comment>
<feature type="transmembrane region" description="Helical" evidence="6">
    <location>
        <begin position="12"/>
        <end position="31"/>
    </location>
</feature>
<keyword evidence="3 6" id="KW-0812">Transmembrane</keyword>
<evidence type="ECO:0000256" key="6">
    <source>
        <dbReference type="SAM" id="Phobius"/>
    </source>
</evidence>
<keyword evidence="4 6" id="KW-1133">Transmembrane helix</keyword>
<dbReference type="InterPro" id="IPR051461">
    <property type="entry name" value="UPF0750_membrane"/>
</dbReference>